<dbReference type="RefSeq" id="WP_091101761.1">
    <property type="nucleotide sequence ID" value="NZ_FNXE01000047.1"/>
</dbReference>
<feature type="transmembrane region" description="Helical" evidence="1">
    <location>
        <begin position="222"/>
        <end position="239"/>
    </location>
</feature>
<feature type="domain" description="CAAX prenyl protease 2/Lysostaphin resistance protein A-like" evidence="2">
    <location>
        <begin position="135"/>
        <end position="233"/>
    </location>
</feature>
<organism evidence="3 4">
    <name type="scientific">Paenimyroides marinum</name>
    <dbReference type="NCBI Taxonomy" id="1159016"/>
    <lineage>
        <taxon>Bacteria</taxon>
        <taxon>Pseudomonadati</taxon>
        <taxon>Bacteroidota</taxon>
        <taxon>Flavobacteriia</taxon>
        <taxon>Flavobacteriales</taxon>
        <taxon>Flavobacteriaceae</taxon>
        <taxon>Paenimyroides</taxon>
    </lineage>
</organism>
<feature type="transmembrane region" description="Helical" evidence="1">
    <location>
        <begin position="194"/>
        <end position="215"/>
    </location>
</feature>
<keyword evidence="1" id="KW-0812">Transmembrane</keyword>
<keyword evidence="1" id="KW-0472">Membrane</keyword>
<feature type="transmembrane region" description="Helical" evidence="1">
    <location>
        <begin position="99"/>
        <end position="119"/>
    </location>
</feature>
<dbReference type="GO" id="GO:0004175">
    <property type="term" value="F:endopeptidase activity"/>
    <property type="evidence" value="ECO:0007669"/>
    <property type="project" value="UniProtKB-ARBA"/>
</dbReference>
<sequence>MYLKQFKRDSSSILKYVPYVFCFIGFMAINILFSSIMEIDTDAVIQDSINRLGKNATFFTFLIPFLFFLAMLFLWWIFIHKYSVKQLTTCRKKVDWQRIIFSFTVWVLINFVILTVSYFLEPESFQFQFNLRAFIPLFIIAIIFIPVQTSFEEYFFRGYFMQFIAFISKNRGVALVTTSVIFGLMHLSNPEVSAMGVSIMIFYIGCGFLLGIMTLMDDGLELALGFHAANNLIGALIVTTESTVFQTDALFVVTSEPNIYELLIQVFIIFPILLFIFAKKYNWANWKQKLFKSI</sequence>
<keyword evidence="1" id="KW-1133">Transmembrane helix</keyword>
<feature type="transmembrane region" description="Helical" evidence="1">
    <location>
        <begin position="56"/>
        <end position="78"/>
    </location>
</feature>
<proteinExistence type="predicted"/>
<evidence type="ECO:0000313" key="3">
    <source>
        <dbReference type="EMBL" id="SEH98449.1"/>
    </source>
</evidence>
<name>A0A1H6MAH3_9FLAO</name>
<dbReference type="Proteomes" id="UP000199634">
    <property type="component" value="Unassembled WGS sequence"/>
</dbReference>
<dbReference type="AlphaFoldDB" id="A0A1H6MAH3"/>
<feature type="transmembrane region" description="Helical" evidence="1">
    <location>
        <begin position="16"/>
        <end position="36"/>
    </location>
</feature>
<reference evidence="3 4" key="1">
    <citation type="submission" date="2016-10" db="EMBL/GenBank/DDBJ databases">
        <authorList>
            <person name="de Groot N.N."/>
        </authorList>
    </citation>
    <scope>NUCLEOTIDE SEQUENCE [LARGE SCALE GENOMIC DNA]</scope>
    <source>
        <strain evidence="3 4">CGMCC 1.10825</strain>
    </source>
</reference>
<gene>
    <name evidence="3" type="ORF">SAMN02927937_02541</name>
</gene>
<dbReference type="EMBL" id="FNXE01000047">
    <property type="protein sequence ID" value="SEH98449.1"/>
    <property type="molecule type" value="Genomic_DNA"/>
</dbReference>
<accession>A0A1H6MAH3</accession>
<feature type="transmembrane region" description="Helical" evidence="1">
    <location>
        <begin position="259"/>
        <end position="278"/>
    </location>
</feature>
<evidence type="ECO:0000256" key="1">
    <source>
        <dbReference type="SAM" id="Phobius"/>
    </source>
</evidence>
<dbReference type="OrthoDB" id="2806188at2"/>
<protein>
    <recommendedName>
        <fullName evidence="2">CAAX prenyl protease 2/Lysostaphin resistance protein A-like domain-containing protein</fullName>
    </recommendedName>
</protein>
<dbReference type="STRING" id="1159016.SAMN02927937_02541"/>
<feature type="transmembrane region" description="Helical" evidence="1">
    <location>
        <begin position="172"/>
        <end position="188"/>
    </location>
</feature>
<dbReference type="InterPro" id="IPR003675">
    <property type="entry name" value="Rce1/LyrA-like_dom"/>
</dbReference>
<evidence type="ECO:0000259" key="2">
    <source>
        <dbReference type="Pfam" id="PF02517"/>
    </source>
</evidence>
<feature type="transmembrane region" description="Helical" evidence="1">
    <location>
        <begin position="131"/>
        <end position="151"/>
    </location>
</feature>
<evidence type="ECO:0000313" key="4">
    <source>
        <dbReference type="Proteomes" id="UP000199634"/>
    </source>
</evidence>
<keyword evidence="4" id="KW-1185">Reference proteome</keyword>
<dbReference type="GO" id="GO:0080120">
    <property type="term" value="P:CAAX-box protein maturation"/>
    <property type="evidence" value="ECO:0007669"/>
    <property type="project" value="UniProtKB-ARBA"/>
</dbReference>
<dbReference type="Pfam" id="PF02517">
    <property type="entry name" value="Rce1-like"/>
    <property type="match status" value="1"/>
</dbReference>